<keyword evidence="6" id="KW-0408">Iron</keyword>
<dbReference type="SUPFAM" id="SSF63380">
    <property type="entry name" value="Riboflavin synthase domain-like"/>
    <property type="match status" value="1"/>
</dbReference>
<dbReference type="AlphaFoldDB" id="H5THB5"/>
<dbReference type="Proteomes" id="UP000005038">
    <property type="component" value="Unassembled WGS sequence"/>
</dbReference>
<reference evidence="10" key="1">
    <citation type="submission" date="2012-02" db="EMBL/GenBank/DDBJ databases">
        <title>Whole genome shotgun sequence of Gordonia otitidis NBRC 100426.</title>
        <authorList>
            <person name="Yoshida I."/>
            <person name="Hosoyama A."/>
            <person name="Tsuchikane K."/>
            <person name="Katsumata H."/>
            <person name="Yamazaki S."/>
            <person name="Fujita N."/>
        </authorList>
    </citation>
    <scope>NUCLEOTIDE SEQUENCE [LARGE SCALE GENOMIC DNA]</scope>
    <source>
        <strain evidence="10">NBRC 100426</strain>
    </source>
</reference>
<dbReference type="InterPro" id="IPR001041">
    <property type="entry name" value="2Fe-2S_ferredoxin-type"/>
</dbReference>
<dbReference type="GO" id="GO:0051537">
    <property type="term" value="F:2 iron, 2 sulfur cluster binding"/>
    <property type="evidence" value="ECO:0007669"/>
    <property type="project" value="UniProtKB-KW"/>
</dbReference>
<keyword evidence="3" id="KW-0001">2Fe-2S</keyword>
<dbReference type="OrthoDB" id="502624at2"/>
<evidence type="ECO:0000256" key="1">
    <source>
        <dbReference type="ARBA" id="ARBA00001974"/>
    </source>
</evidence>
<evidence type="ECO:0000256" key="3">
    <source>
        <dbReference type="ARBA" id="ARBA00022714"/>
    </source>
</evidence>
<proteinExistence type="predicted"/>
<dbReference type="Pfam" id="PF00111">
    <property type="entry name" value="Fer2"/>
    <property type="match status" value="1"/>
</dbReference>
<dbReference type="GO" id="GO:0046872">
    <property type="term" value="F:metal ion binding"/>
    <property type="evidence" value="ECO:0007669"/>
    <property type="project" value="UniProtKB-KW"/>
</dbReference>
<evidence type="ECO:0000256" key="6">
    <source>
        <dbReference type="ARBA" id="ARBA00023004"/>
    </source>
</evidence>
<dbReference type="STRING" id="1108044.GOOTI_031_00210"/>
<dbReference type="InterPro" id="IPR017927">
    <property type="entry name" value="FAD-bd_FR_type"/>
</dbReference>
<evidence type="ECO:0000313" key="10">
    <source>
        <dbReference type="EMBL" id="GAB32873.1"/>
    </source>
</evidence>
<name>H5THB5_GORO1</name>
<evidence type="ECO:0000259" key="8">
    <source>
        <dbReference type="PROSITE" id="PS51085"/>
    </source>
</evidence>
<evidence type="ECO:0000259" key="9">
    <source>
        <dbReference type="PROSITE" id="PS51384"/>
    </source>
</evidence>
<keyword evidence="2" id="KW-0285">Flavoprotein</keyword>
<dbReference type="SUPFAM" id="SSF54292">
    <property type="entry name" value="2Fe-2S ferredoxin-like"/>
    <property type="match status" value="1"/>
</dbReference>
<comment type="cofactor">
    <cofactor evidence="1">
        <name>FAD</name>
        <dbReference type="ChEBI" id="CHEBI:57692"/>
    </cofactor>
</comment>
<dbReference type="InterPro" id="IPR012675">
    <property type="entry name" value="Beta-grasp_dom_sf"/>
</dbReference>
<dbReference type="PRINTS" id="PR00409">
    <property type="entry name" value="PHDIOXRDTASE"/>
</dbReference>
<dbReference type="Gene3D" id="2.40.30.10">
    <property type="entry name" value="Translation factors"/>
    <property type="match status" value="1"/>
</dbReference>
<evidence type="ECO:0000313" key="11">
    <source>
        <dbReference type="Proteomes" id="UP000005038"/>
    </source>
</evidence>
<evidence type="ECO:0000256" key="5">
    <source>
        <dbReference type="ARBA" id="ARBA00023002"/>
    </source>
</evidence>
<keyword evidence="4" id="KW-0479">Metal-binding</keyword>
<dbReference type="InterPro" id="IPR039261">
    <property type="entry name" value="FNR_nucleotide-bd"/>
</dbReference>
<accession>H5THB5</accession>
<dbReference type="PROSITE" id="PS51085">
    <property type="entry name" value="2FE2S_FER_2"/>
    <property type="match status" value="1"/>
</dbReference>
<feature type="domain" description="FAD-binding FR-type" evidence="9">
    <location>
        <begin position="13"/>
        <end position="115"/>
    </location>
</feature>
<organism evidence="10 11">
    <name type="scientific">Gordonia otitidis (strain DSM 44809 / CCUG 52243 / JCM 12355 / NBRC 100426 / IFM 10032)</name>
    <dbReference type="NCBI Taxonomy" id="1108044"/>
    <lineage>
        <taxon>Bacteria</taxon>
        <taxon>Bacillati</taxon>
        <taxon>Actinomycetota</taxon>
        <taxon>Actinomycetes</taxon>
        <taxon>Mycobacteriales</taxon>
        <taxon>Gordoniaceae</taxon>
        <taxon>Gordonia</taxon>
    </lineage>
</organism>
<dbReference type="InterPro" id="IPR050415">
    <property type="entry name" value="MRET"/>
</dbReference>
<dbReference type="Gene3D" id="3.40.50.80">
    <property type="entry name" value="Nucleotide-binding domain of ferredoxin-NADP reductase (FNR) module"/>
    <property type="match status" value="1"/>
</dbReference>
<dbReference type="CDD" id="cd00207">
    <property type="entry name" value="fer2"/>
    <property type="match status" value="1"/>
</dbReference>
<keyword evidence="7" id="KW-0411">Iron-sulfur</keyword>
<evidence type="ECO:0000256" key="2">
    <source>
        <dbReference type="ARBA" id="ARBA00022630"/>
    </source>
</evidence>
<keyword evidence="5" id="KW-0560">Oxidoreductase</keyword>
<dbReference type="RefSeq" id="WP_007237135.1">
    <property type="nucleotide sequence ID" value="NZ_BAFB01000031.1"/>
</dbReference>
<evidence type="ECO:0000256" key="7">
    <source>
        <dbReference type="ARBA" id="ARBA00023014"/>
    </source>
</evidence>
<dbReference type="InterPro" id="IPR036010">
    <property type="entry name" value="2Fe-2S_ferredoxin-like_sf"/>
</dbReference>
<dbReference type="Gene3D" id="3.10.20.30">
    <property type="match status" value="1"/>
</dbReference>
<evidence type="ECO:0000256" key="4">
    <source>
        <dbReference type="ARBA" id="ARBA00022723"/>
    </source>
</evidence>
<dbReference type="SUPFAM" id="SSF52343">
    <property type="entry name" value="Ferredoxin reductase-like, C-terminal NADP-linked domain"/>
    <property type="match status" value="1"/>
</dbReference>
<dbReference type="GO" id="GO:0016491">
    <property type="term" value="F:oxidoreductase activity"/>
    <property type="evidence" value="ECO:0007669"/>
    <property type="project" value="UniProtKB-KW"/>
</dbReference>
<comment type="caution">
    <text evidence="10">The sequence shown here is derived from an EMBL/GenBank/DDBJ whole genome shotgun (WGS) entry which is preliminary data.</text>
</comment>
<dbReference type="PROSITE" id="PS00197">
    <property type="entry name" value="2FE2S_FER_1"/>
    <property type="match status" value="1"/>
</dbReference>
<dbReference type="CDD" id="cd06185">
    <property type="entry name" value="PDR_like"/>
    <property type="match status" value="1"/>
</dbReference>
<dbReference type="PANTHER" id="PTHR47354">
    <property type="entry name" value="NADH OXIDOREDUCTASE HCR"/>
    <property type="match status" value="1"/>
</dbReference>
<protein>
    <submittedName>
        <fullName evidence="10">Oxidoreductase</fullName>
    </submittedName>
</protein>
<dbReference type="PROSITE" id="PS51384">
    <property type="entry name" value="FAD_FR"/>
    <property type="match status" value="1"/>
</dbReference>
<dbReference type="InterPro" id="IPR017938">
    <property type="entry name" value="Riboflavin_synthase-like_b-brl"/>
</dbReference>
<keyword evidence="11" id="KW-1185">Reference proteome</keyword>
<dbReference type="InterPro" id="IPR006058">
    <property type="entry name" value="2Fe2S_fd_BS"/>
</dbReference>
<feature type="domain" description="2Fe-2S ferredoxin-type" evidence="8">
    <location>
        <begin position="242"/>
        <end position="327"/>
    </location>
</feature>
<dbReference type="EMBL" id="BAFB01000031">
    <property type="protein sequence ID" value="GAB32873.1"/>
    <property type="molecule type" value="Genomic_DNA"/>
</dbReference>
<gene>
    <name evidence="10" type="ORF">GOOTI_031_00210</name>
</gene>
<dbReference type="PANTHER" id="PTHR47354:SF1">
    <property type="entry name" value="CARNITINE MONOOXYGENASE REDUCTASE SUBUNIT"/>
    <property type="match status" value="1"/>
</dbReference>
<sequence>MSAPALDRPQHSTSELAVEVVTRRDVADRVVELTLAAPDRADLPAWTPGAHLELHLPNGLRRQYSLCGDPSDRTVYRVGILREVDGRGGSEYIHSSLTMGHSLTVGTPANHFEFVPAERHLFVAGGIGITPLMPMMQVAHDSGTPWSLAYLGRSRSTMAFVDELLTRFPGHIDVRPDDECGITDLDALVSTVLPGTQVHGCGPEGMLRALETAMAAWPAGSLRTERFAPKDAAALTASTGACNVYFTESDIEIEVGADTTIVEAAEQAGVPVIYSCMEGTCGTCETRVVCGEIDHRDSILSDEEKNANDVMMICVSRAKGDRLELEL</sequence>